<organism evidence="2 3">
    <name type="scientific">candidate division WWE3 bacterium RIFCSPHIGHO2_01_FULL_48_15</name>
    <dbReference type="NCBI Taxonomy" id="1802619"/>
    <lineage>
        <taxon>Bacteria</taxon>
        <taxon>Katanobacteria</taxon>
    </lineage>
</organism>
<dbReference type="AlphaFoldDB" id="A0A1F4VAF0"/>
<feature type="region of interest" description="Disordered" evidence="1">
    <location>
        <begin position="1"/>
        <end position="64"/>
    </location>
</feature>
<name>A0A1F4VAF0_UNCKA</name>
<feature type="compositionally biased region" description="Basic and acidic residues" evidence="1">
    <location>
        <begin position="54"/>
        <end position="64"/>
    </location>
</feature>
<feature type="compositionally biased region" description="Basic and acidic residues" evidence="1">
    <location>
        <begin position="25"/>
        <end position="34"/>
    </location>
</feature>
<gene>
    <name evidence="2" type="ORF">A2797_00130</name>
</gene>
<protein>
    <submittedName>
        <fullName evidence="2">Uncharacterized protein</fullName>
    </submittedName>
</protein>
<evidence type="ECO:0000256" key="1">
    <source>
        <dbReference type="SAM" id="MobiDB-lite"/>
    </source>
</evidence>
<feature type="compositionally biased region" description="Polar residues" evidence="1">
    <location>
        <begin position="35"/>
        <end position="44"/>
    </location>
</feature>
<feature type="compositionally biased region" description="Basic residues" evidence="1">
    <location>
        <begin position="1"/>
        <end position="17"/>
    </location>
</feature>
<dbReference type="Proteomes" id="UP000179005">
    <property type="component" value="Unassembled WGS sequence"/>
</dbReference>
<reference evidence="2 3" key="1">
    <citation type="journal article" date="2016" name="Nat. Commun.">
        <title>Thousands of microbial genomes shed light on interconnected biogeochemical processes in an aquifer system.</title>
        <authorList>
            <person name="Anantharaman K."/>
            <person name="Brown C.T."/>
            <person name="Hug L.A."/>
            <person name="Sharon I."/>
            <person name="Castelle C.J."/>
            <person name="Probst A.J."/>
            <person name="Thomas B.C."/>
            <person name="Singh A."/>
            <person name="Wilkins M.J."/>
            <person name="Karaoz U."/>
            <person name="Brodie E.L."/>
            <person name="Williams K.H."/>
            <person name="Hubbard S.S."/>
            <person name="Banfield J.F."/>
        </authorList>
    </citation>
    <scope>NUCLEOTIDE SEQUENCE [LARGE SCALE GENOMIC DNA]</scope>
</reference>
<comment type="caution">
    <text evidence="2">The sequence shown here is derived from an EMBL/GenBank/DDBJ whole genome shotgun (WGS) entry which is preliminary data.</text>
</comment>
<sequence length="64" mass="7238">MGQKQGKRNPPKKHQRRRTEPWPTKTERQREASRQNRSLYQSGSAVKVTFGAGTKKDGGGKKSN</sequence>
<proteinExistence type="predicted"/>
<evidence type="ECO:0000313" key="2">
    <source>
        <dbReference type="EMBL" id="OGC54182.1"/>
    </source>
</evidence>
<accession>A0A1F4VAF0</accession>
<dbReference type="EMBL" id="MEVC01000023">
    <property type="protein sequence ID" value="OGC54182.1"/>
    <property type="molecule type" value="Genomic_DNA"/>
</dbReference>
<evidence type="ECO:0000313" key="3">
    <source>
        <dbReference type="Proteomes" id="UP000179005"/>
    </source>
</evidence>